<accession>A0AAN7LPM2</accession>
<reference evidence="1 2" key="1">
    <citation type="journal article" date="2023" name="Hortic Res">
        <title>Pangenome of water caltrop reveals structural variations and asymmetric subgenome divergence after allopolyploidization.</title>
        <authorList>
            <person name="Zhang X."/>
            <person name="Chen Y."/>
            <person name="Wang L."/>
            <person name="Yuan Y."/>
            <person name="Fang M."/>
            <person name="Shi L."/>
            <person name="Lu R."/>
            <person name="Comes H.P."/>
            <person name="Ma Y."/>
            <person name="Chen Y."/>
            <person name="Huang G."/>
            <person name="Zhou Y."/>
            <person name="Zheng Z."/>
            <person name="Qiu Y."/>
        </authorList>
    </citation>
    <scope>NUCLEOTIDE SEQUENCE [LARGE SCALE GENOMIC DNA]</scope>
    <source>
        <strain evidence="1">F231</strain>
    </source>
</reference>
<evidence type="ECO:0000313" key="2">
    <source>
        <dbReference type="Proteomes" id="UP001346149"/>
    </source>
</evidence>
<sequence>MLSPPAPVNLNDLPNYKLNKQWSEPRAASRISNKRSLSMRITAATRKVEITTATVTAAAEMLLDLAVTMIPRASARLIDAALNGCWRDKLSLLHLFLRHLTVDKFYESKRVISAKLDIFRVCSMLPQHLSLYHYCNFISYYMILMDRFLLN</sequence>
<comment type="caution">
    <text evidence="1">The sequence shown here is derived from an EMBL/GenBank/DDBJ whole genome shotgun (WGS) entry which is preliminary data.</text>
</comment>
<keyword evidence="2" id="KW-1185">Reference proteome</keyword>
<dbReference type="Proteomes" id="UP001346149">
    <property type="component" value="Unassembled WGS sequence"/>
</dbReference>
<evidence type="ECO:0000313" key="1">
    <source>
        <dbReference type="EMBL" id="KAK4792763.1"/>
    </source>
</evidence>
<dbReference type="AlphaFoldDB" id="A0AAN7LPM2"/>
<name>A0AAN7LPM2_TRANT</name>
<organism evidence="1 2">
    <name type="scientific">Trapa natans</name>
    <name type="common">Water chestnut</name>
    <dbReference type="NCBI Taxonomy" id="22666"/>
    <lineage>
        <taxon>Eukaryota</taxon>
        <taxon>Viridiplantae</taxon>
        <taxon>Streptophyta</taxon>
        <taxon>Embryophyta</taxon>
        <taxon>Tracheophyta</taxon>
        <taxon>Spermatophyta</taxon>
        <taxon>Magnoliopsida</taxon>
        <taxon>eudicotyledons</taxon>
        <taxon>Gunneridae</taxon>
        <taxon>Pentapetalae</taxon>
        <taxon>rosids</taxon>
        <taxon>malvids</taxon>
        <taxon>Myrtales</taxon>
        <taxon>Lythraceae</taxon>
        <taxon>Trapa</taxon>
    </lineage>
</organism>
<proteinExistence type="predicted"/>
<gene>
    <name evidence="1" type="ORF">SAY86_023198</name>
</gene>
<protein>
    <submittedName>
        <fullName evidence="1">Uncharacterized protein</fullName>
    </submittedName>
</protein>
<dbReference type="EMBL" id="JAXQNO010000008">
    <property type="protein sequence ID" value="KAK4792763.1"/>
    <property type="molecule type" value="Genomic_DNA"/>
</dbReference>